<feature type="compositionally biased region" description="Polar residues" evidence="1">
    <location>
        <begin position="234"/>
        <end position="248"/>
    </location>
</feature>
<reference evidence="4" key="1">
    <citation type="journal article" date="2023" name="G3 (Bethesda)">
        <title>A reference genome for the long-term kleptoplast-retaining sea slug Elysia crispata morphotype clarki.</title>
        <authorList>
            <person name="Eastman K.E."/>
            <person name="Pendleton A.L."/>
            <person name="Shaikh M.A."/>
            <person name="Suttiyut T."/>
            <person name="Ogas R."/>
            <person name="Tomko P."/>
            <person name="Gavelis G."/>
            <person name="Widhalm J.R."/>
            <person name="Wisecaver J.H."/>
        </authorList>
    </citation>
    <scope>NUCLEOTIDE SEQUENCE</scope>
    <source>
        <strain evidence="4">ECLA1</strain>
    </source>
</reference>
<dbReference type="GO" id="GO:0005667">
    <property type="term" value="C:transcription regulator complex"/>
    <property type="evidence" value="ECO:0007669"/>
    <property type="project" value="TreeGrafter"/>
</dbReference>
<name>A0AAE0YS43_9GAST</name>
<accession>A0AAE0YS43</accession>
<dbReference type="Pfam" id="PF10545">
    <property type="entry name" value="MADF_DNA_bdg"/>
    <property type="match status" value="1"/>
</dbReference>
<evidence type="ECO:0000259" key="2">
    <source>
        <dbReference type="Pfam" id="PF02944"/>
    </source>
</evidence>
<comment type="caution">
    <text evidence="4">The sequence shown here is derived from an EMBL/GenBank/DDBJ whole genome shotgun (WGS) entry which is preliminary data.</text>
</comment>
<dbReference type="PANTHER" id="PTHR12243">
    <property type="entry name" value="MADF DOMAIN TRANSCRIPTION FACTOR"/>
    <property type="match status" value="1"/>
</dbReference>
<evidence type="ECO:0000313" key="4">
    <source>
        <dbReference type="EMBL" id="KAK3754299.1"/>
    </source>
</evidence>
<dbReference type="GO" id="GO:0003677">
    <property type="term" value="F:DNA binding"/>
    <property type="evidence" value="ECO:0007669"/>
    <property type="project" value="InterPro"/>
</dbReference>
<dbReference type="EMBL" id="JAWDGP010005682">
    <property type="protein sequence ID" value="KAK3754299.1"/>
    <property type="molecule type" value="Genomic_DNA"/>
</dbReference>
<dbReference type="Pfam" id="PF02944">
    <property type="entry name" value="BESS"/>
    <property type="match status" value="1"/>
</dbReference>
<feature type="domain" description="BESS" evidence="2">
    <location>
        <begin position="200"/>
        <end position="225"/>
    </location>
</feature>
<dbReference type="AlphaFoldDB" id="A0AAE0YS43"/>
<organism evidence="4 5">
    <name type="scientific">Elysia crispata</name>
    <name type="common">lettuce slug</name>
    <dbReference type="NCBI Taxonomy" id="231223"/>
    <lineage>
        <taxon>Eukaryota</taxon>
        <taxon>Metazoa</taxon>
        <taxon>Spiralia</taxon>
        <taxon>Lophotrochozoa</taxon>
        <taxon>Mollusca</taxon>
        <taxon>Gastropoda</taxon>
        <taxon>Heterobranchia</taxon>
        <taxon>Euthyneura</taxon>
        <taxon>Panpulmonata</taxon>
        <taxon>Sacoglossa</taxon>
        <taxon>Placobranchoidea</taxon>
        <taxon>Plakobranchidae</taxon>
        <taxon>Elysia</taxon>
    </lineage>
</organism>
<evidence type="ECO:0000259" key="3">
    <source>
        <dbReference type="Pfam" id="PF10545"/>
    </source>
</evidence>
<dbReference type="GO" id="GO:0006357">
    <property type="term" value="P:regulation of transcription by RNA polymerase II"/>
    <property type="evidence" value="ECO:0007669"/>
    <property type="project" value="TreeGrafter"/>
</dbReference>
<protein>
    <recommendedName>
        <fullName evidence="6">BESS domain-containing protein</fullName>
    </recommendedName>
</protein>
<evidence type="ECO:0000256" key="1">
    <source>
        <dbReference type="SAM" id="MobiDB-lite"/>
    </source>
</evidence>
<dbReference type="GO" id="GO:0005634">
    <property type="term" value="C:nucleus"/>
    <property type="evidence" value="ECO:0007669"/>
    <property type="project" value="TreeGrafter"/>
</dbReference>
<feature type="region of interest" description="Disordered" evidence="1">
    <location>
        <begin position="98"/>
        <end position="171"/>
    </location>
</feature>
<feature type="region of interest" description="Disordered" evidence="1">
    <location>
        <begin position="227"/>
        <end position="277"/>
    </location>
</feature>
<feature type="compositionally biased region" description="Low complexity" evidence="1">
    <location>
        <begin position="117"/>
        <end position="136"/>
    </location>
</feature>
<feature type="domain" description="MADF" evidence="3">
    <location>
        <begin position="35"/>
        <end position="78"/>
    </location>
</feature>
<sequence>MQVIAQAQICERLRHRYYSHTNQHPPPQIFLASATAKKKWSVLRDSFRRHHKKETTYKSGSGSKQHKTWYLYKSMLFLLPFAEDLNSSTTSNLLERLDTDEESQPTSQVHDDSLDTPPDIDIAPQAAADMQAAPSPSLDPQPGPSNSAMHRPTTHNDRKRRYPAFPQSRASKSVSPFDVAMWDALKSLQQQQKQQQQVKDDDEHFLMSLLPVMKSLDPITKFEFRGEQPRYPNLESTSTGTASASNVDTYHKYSEYSRSSSSPPDEPYHYQYHQFQQ</sequence>
<dbReference type="PANTHER" id="PTHR12243:SF60">
    <property type="entry name" value="SI:CH211-15D5.12-RELATED"/>
    <property type="match status" value="1"/>
</dbReference>
<proteinExistence type="predicted"/>
<dbReference type="InterPro" id="IPR039353">
    <property type="entry name" value="TF_Adf1"/>
</dbReference>
<gene>
    <name evidence="4" type="ORF">RRG08_050961</name>
</gene>
<evidence type="ECO:0008006" key="6">
    <source>
        <dbReference type="Google" id="ProtNLM"/>
    </source>
</evidence>
<dbReference type="InterPro" id="IPR006578">
    <property type="entry name" value="MADF-dom"/>
</dbReference>
<dbReference type="InterPro" id="IPR004210">
    <property type="entry name" value="BESS_motif"/>
</dbReference>
<keyword evidence="5" id="KW-1185">Reference proteome</keyword>
<evidence type="ECO:0000313" key="5">
    <source>
        <dbReference type="Proteomes" id="UP001283361"/>
    </source>
</evidence>
<dbReference type="Proteomes" id="UP001283361">
    <property type="component" value="Unassembled WGS sequence"/>
</dbReference>